<dbReference type="AlphaFoldDB" id="A0A6C0DDZ1"/>
<dbReference type="EMBL" id="MN739587">
    <property type="protein sequence ID" value="QHT14622.1"/>
    <property type="molecule type" value="Genomic_DNA"/>
</dbReference>
<evidence type="ECO:0000256" key="1">
    <source>
        <dbReference type="SAM" id="MobiDB-lite"/>
    </source>
</evidence>
<feature type="compositionally biased region" description="Basic residues" evidence="1">
    <location>
        <begin position="325"/>
        <end position="344"/>
    </location>
</feature>
<reference evidence="2" key="1">
    <citation type="journal article" date="2020" name="Nature">
        <title>Giant virus diversity and host interactions through global metagenomics.</title>
        <authorList>
            <person name="Schulz F."/>
            <person name="Roux S."/>
            <person name="Paez-Espino D."/>
            <person name="Jungbluth S."/>
            <person name="Walsh D.A."/>
            <person name="Denef V.J."/>
            <person name="McMahon K.D."/>
            <person name="Konstantinidis K.T."/>
            <person name="Eloe-Fadrosh E.A."/>
            <person name="Kyrpides N.C."/>
            <person name="Woyke T."/>
        </authorList>
    </citation>
    <scope>NUCLEOTIDE SEQUENCE</scope>
    <source>
        <strain evidence="2">GVMAG-M-3300023174-141</strain>
    </source>
</reference>
<name>A0A6C0DDZ1_9ZZZZ</name>
<feature type="region of interest" description="Disordered" evidence="1">
    <location>
        <begin position="324"/>
        <end position="344"/>
    </location>
</feature>
<accession>A0A6C0DDZ1</accession>
<proteinExistence type="predicted"/>
<sequence>MAQYYPEPPSSKSDSSNSDLWNTIPTSFEKKNKKYDELITKINEILAKPSIEADDLIKLSEYNIQLRTLLKNTSAYMTEKSSRFGKFPKIETQFYKLIEKIESNLKRISEKIDPIEEKKEDNSRKYVHLPKNDPPNSIRSPNMAYLYKKGSPLDIIYEKIIRLRRKGKDTTFYTKLFEKLLYEQQLNLNDLLALWHEGVNVNKNLKYYADARGHVIGDDNICNNCQMTLYDASQKMCPKKINKVEEDWPYLNDFNMNAINRNPKIEGKVVPRTYWRGSQPAFLDSQRKYQGKPYLSNKQYATIENKYKKLQDKLNMQMIRETFKRGGRHHTHRKRKMNRKTRKH</sequence>
<evidence type="ECO:0000313" key="2">
    <source>
        <dbReference type="EMBL" id="QHT14622.1"/>
    </source>
</evidence>
<protein>
    <submittedName>
        <fullName evidence="2">Uncharacterized protein</fullName>
    </submittedName>
</protein>
<organism evidence="2">
    <name type="scientific">viral metagenome</name>
    <dbReference type="NCBI Taxonomy" id="1070528"/>
    <lineage>
        <taxon>unclassified sequences</taxon>
        <taxon>metagenomes</taxon>
        <taxon>organismal metagenomes</taxon>
    </lineage>
</organism>